<sequence length="1426" mass="151168">MKPDGVNMETTETNEAASGAEPTVPQDSAAEQVGVQPQVSANGATAGAALQVSGKPVAGEPKAKPKAIGAKTQPIAKSTASSVSSPRVGSVSQRATNEAKTHKNTSSAVGKKTTTGKPSTAGAVPKRPATSTVFKSQPRVPDKSSAATSGSTLTNNTKPTVNGPINKRPPNEMTNGAKLKTAPASRTMASGVHKPTCSTTTKPAGAAAASKTTRPATSASAPRPASTMSRPPTASSRPNTGTAKPVASATKLSTMPAKSAASRVAAAPSNARTLAGQPQKPAAITTAKKDVCRSTSSAVPKKPTTALASAANRKPEPSKAMTTVKLCPASKLSATKATDPKVSQPKAPHPAKVVPTKKPVAEARFPANNKPPLSRSQPSSPANRPAKSIASTKIGIKPIQSVPPFSTTKKVSNASALTQRGASGAVTISDAQATEALVQDLILVTPALEEASPVIVQEPTPEITHQNVPENSVAPSPPEDLVSVALLESNPPREQFESPPLLAQDHILYTSLSRPADPLTDQTPSTSAPLQAATISPSQTVPPSNLNEEEDEEEREGSQLVSVSEMSGTTQLTEESRPESGGPIGGSAWRVGGALLSELDSEEVSGSHQGASELSAPGVLEGTESMDDLGEGSLKGAIDMEGASAGSPDFEKVPDIPVNDYEEEEEDDSDRVCDMDVGSERADEPQRARHDNDMDEDEDDDVEMASEGVTESGLESYGNADEDDFAEDERIDNLNRVAEQPPPPPLLPSAPAAQWDQPNPFTDPWAEPLEPEQAQDSAAASFSGDPWQADAKTPTQAPAEAWLELSSASLVPGNQELPTLGAVKSQAPLQTLTSTPGLSVSSNLSSETSTPEELGDPSPLLDTEIKGVTKEAELDAPASNPSSSSVTEDEASDTEGEALLDDSIESTTVVNVTFDIQPLHQHCLATVEEGEEVEPEEVAVVGAEDTTPPSATSLASYGFDTTASTSNAQSTGEGCIKSPGIFSLEELPEEAKEPSFTPQPHTQPCIAEQQYIECGKQEVGSAELVREEALELGEAADSSQPLSDALHQEENVDDIQPPYYSAIGDKTEDAAPGFTALPLPHRRDHAAYPRTYYDIVKPLSTPVTPPKLTCADLPPRSPGQQALSPQLRRLEQHQRHLLELQQRRAQQSRPLEEVELERKRRLEEEQRRKKEEAEEEIKRNKEEEVRLRREEELQQRKELELQLQQQQEEMKQRQQITQWQHELQQSNNSQITMLSPSSGLCTIYEALENSDEEELENEGGINELKSSKAEKKKPKHISLTEINKHLRETSGVAEHQDSSLPHSPPAAFVQSSANPSHEEHVVSPCPSESPEPLTPLELDWGQKVDIVQQLISQTLMLNGDNCSSLLLLPGGAGGTLSPLESSLWPSLLPPLTPPSATVTSVSSFSPEATGSSPQGEWTVVELETHH</sequence>
<feature type="region of interest" description="Disordered" evidence="1">
    <location>
        <begin position="1402"/>
        <end position="1426"/>
    </location>
</feature>
<feature type="compositionally biased region" description="Basic and acidic residues" evidence="1">
    <location>
        <begin position="670"/>
        <end position="692"/>
    </location>
</feature>
<feature type="region of interest" description="Disordered" evidence="1">
    <location>
        <begin position="822"/>
        <end position="903"/>
    </location>
</feature>
<feature type="compositionally biased region" description="Polar residues" evidence="1">
    <location>
        <begin position="145"/>
        <end position="160"/>
    </location>
</feature>
<name>A0A8C5I1G9_GOUWI</name>
<feature type="compositionally biased region" description="Low complexity" evidence="1">
    <location>
        <begin position="834"/>
        <end position="852"/>
    </location>
</feature>
<dbReference type="RefSeq" id="XP_028310804.1">
    <property type="nucleotide sequence ID" value="XM_028455003.1"/>
</dbReference>
<dbReference type="PANTHER" id="PTHR22427">
    <property type="entry name" value="GH15728P"/>
    <property type="match status" value="1"/>
</dbReference>
<feature type="compositionally biased region" description="Acidic residues" evidence="1">
    <location>
        <begin position="660"/>
        <end position="669"/>
    </location>
</feature>
<feature type="region of interest" description="Disordered" evidence="1">
    <location>
        <begin position="1"/>
        <end position="40"/>
    </location>
</feature>
<reference evidence="3" key="1">
    <citation type="submission" date="2020-06" db="EMBL/GenBank/DDBJ databases">
        <authorList>
            <consortium name="Wellcome Sanger Institute Data Sharing"/>
        </authorList>
    </citation>
    <scope>NUCLEOTIDE SEQUENCE [LARGE SCALE GENOMIC DNA]</scope>
</reference>
<organism evidence="3 4">
    <name type="scientific">Gouania willdenowi</name>
    <name type="common">Blunt-snouted clingfish</name>
    <name type="synonym">Lepadogaster willdenowi</name>
    <dbReference type="NCBI Taxonomy" id="441366"/>
    <lineage>
        <taxon>Eukaryota</taxon>
        <taxon>Metazoa</taxon>
        <taxon>Chordata</taxon>
        <taxon>Craniata</taxon>
        <taxon>Vertebrata</taxon>
        <taxon>Euteleostomi</taxon>
        <taxon>Actinopterygii</taxon>
        <taxon>Neopterygii</taxon>
        <taxon>Teleostei</taxon>
        <taxon>Neoteleostei</taxon>
        <taxon>Acanthomorphata</taxon>
        <taxon>Ovalentaria</taxon>
        <taxon>Blenniimorphae</taxon>
        <taxon>Blenniiformes</taxon>
        <taxon>Gobiesocoidei</taxon>
        <taxon>Gobiesocidae</taxon>
        <taxon>Gobiesocinae</taxon>
        <taxon>Gouania</taxon>
    </lineage>
</organism>
<feature type="domain" description="BTB/POZ" evidence="2">
    <location>
        <begin position="1382"/>
        <end position="1426"/>
    </location>
</feature>
<feature type="compositionally biased region" description="Polar residues" evidence="1">
    <location>
        <begin position="463"/>
        <end position="474"/>
    </location>
</feature>
<feature type="compositionally biased region" description="Polar residues" evidence="1">
    <location>
        <begin position="93"/>
        <end position="118"/>
    </location>
</feature>
<dbReference type="CTD" id="560699"/>
<gene>
    <name evidence="3" type="primary">prr36a</name>
</gene>
<feature type="compositionally biased region" description="Polar residues" evidence="1">
    <location>
        <begin position="559"/>
        <end position="573"/>
    </location>
</feature>
<dbReference type="PANTHER" id="PTHR22427:SF8">
    <property type="entry name" value="PROLINE-RICH PROTEIN 36"/>
    <property type="match status" value="1"/>
</dbReference>
<feature type="compositionally biased region" description="Low complexity" evidence="1">
    <location>
        <begin position="257"/>
        <end position="271"/>
    </location>
</feature>
<reference evidence="3" key="2">
    <citation type="submission" date="2025-08" db="UniProtKB">
        <authorList>
            <consortium name="Ensembl"/>
        </authorList>
    </citation>
    <scope>IDENTIFICATION</scope>
</reference>
<feature type="compositionally biased region" description="Polar residues" evidence="1">
    <location>
        <begin position="403"/>
        <end position="414"/>
    </location>
</feature>
<feature type="compositionally biased region" description="Acidic residues" evidence="1">
    <location>
        <begin position="693"/>
        <end position="704"/>
    </location>
</feature>
<dbReference type="Proteomes" id="UP000694680">
    <property type="component" value="Chromosome 1"/>
</dbReference>
<feature type="compositionally biased region" description="Low complexity" evidence="1">
    <location>
        <begin position="78"/>
        <end position="92"/>
    </location>
</feature>
<feature type="compositionally biased region" description="Polar residues" evidence="1">
    <location>
        <begin position="520"/>
        <end position="546"/>
    </location>
</feature>
<dbReference type="InterPro" id="IPR027907">
    <property type="entry name" value="BTBD8_C"/>
</dbReference>
<feature type="region of interest" description="Disordered" evidence="1">
    <location>
        <begin position="1251"/>
        <end position="1275"/>
    </location>
</feature>
<feature type="compositionally biased region" description="Low complexity" evidence="1">
    <location>
        <begin position="198"/>
        <end position="233"/>
    </location>
</feature>
<protein>
    <submittedName>
        <fullName evidence="3">Nuclear pore complex protein DDB_G0274915-like</fullName>
    </submittedName>
</protein>
<evidence type="ECO:0000256" key="1">
    <source>
        <dbReference type="SAM" id="MobiDB-lite"/>
    </source>
</evidence>
<evidence type="ECO:0000313" key="4">
    <source>
        <dbReference type="Proteomes" id="UP000694680"/>
    </source>
</evidence>
<evidence type="ECO:0000313" key="3">
    <source>
        <dbReference type="Ensembl" id="ENSGWIP00000053021.1"/>
    </source>
</evidence>
<feature type="region of interest" description="Disordered" evidence="1">
    <location>
        <begin position="52"/>
        <end position="414"/>
    </location>
</feature>
<keyword evidence="4" id="KW-1185">Reference proteome</keyword>
<dbReference type="Ensembl" id="ENSGWIT00000057193.1">
    <property type="protein sequence ID" value="ENSGWIP00000053021.1"/>
    <property type="gene ID" value="ENSGWIG00000025534.1"/>
</dbReference>
<feature type="region of interest" description="Disordered" evidence="1">
    <location>
        <begin position="1161"/>
        <end position="1185"/>
    </location>
</feature>
<dbReference type="OrthoDB" id="8951351at2759"/>
<dbReference type="GeneID" id="114468227"/>
<dbReference type="Pfam" id="PF15363">
    <property type="entry name" value="BTBD8_C"/>
    <property type="match status" value="1"/>
</dbReference>
<feature type="region of interest" description="Disordered" evidence="1">
    <location>
        <begin position="459"/>
        <end position="480"/>
    </location>
</feature>
<reference evidence="3" key="3">
    <citation type="submission" date="2025-09" db="UniProtKB">
        <authorList>
            <consortium name="Ensembl"/>
        </authorList>
    </citation>
    <scope>IDENTIFICATION</scope>
</reference>
<feature type="compositionally biased region" description="Acidic residues" evidence="1">
    <location>
        <begin position="720"/>
        <end position="730"/>
    </location>
</feature>
<accession>A0A8C5I1G9</accession>
<feature type="compositionally biased region" description="Basic and acidic residues" evidence="1">
    <location>
        <begin position="863"/>
        <end position="873"/>
    </location>
</feature>
<proteinExistence type="predicted"/>
<feature type="region of interest" description="Disordered" evidence="1">
    <location>
        <begin position="507"/>
        <end position="800"/>
    </location>
</feature>
<feature type="compositionally biased region" description="Acidic residues" evidence="1">
    <location>
        <begin position="887"/>
        <end position="903"/>
    </location>
</feature>
<evidence type="ECO:0000259" key="2">
    <source>
        <dbReference type="Pfam" id="PF15363"/>
    </source>
</evidence>